<feature type="compositionally biased region" description="Pro residues" evidence="1">
    <location>
        <begin position="24"/>
        <end position="36"/>
    </location>
</feature>
<evidence type="ECO:0000313" key="3">
    <source>
        <dbReference type="Proteomes" id="UP000197138"/>
    </source>
</evidence>
<dbReference type="EMBL" id="MTKT01005815">
    <property type="protein sequence ID" value="OWM64263.1"/>
    <property type="molecule type" value="Genomic_DNA"/>
</dbReference>
<evidence type="ECO:0000256" key="1">
    <source>
        <dbReference type="SAM" id="MobiDB-lite"/>
    </source>
</evidence>
<dbReference type="Proteomes" id="UP000197138">
    <property type="component" value="Unassembled WGS sequence"/>
</dbReference>
<name>A0A218VVB2_PUNGR</name>
<feature type="compositionally biased region" description="Low complexity" evidence="1">
    <location>
        <begin position="37"/>
        <end position="51"/>
    </location>
</feature>
<accession>A0A218VVB2</accession>
<dbReference type="AlphaFoldDB" id="A0A218VVB2"/>
<comment type="caution">
    <text evidence="2">The sequence shown here is derived from an EMBL/GenBank/DDBJ whole genome shotgun (WGS) entry which is preliminary data.</text>
</comment>
<feature type="region of interest" description="Disordered" evidence="1">
    <location>
        <begin position="21"/>
        <end position="70"/>
    </location>
</feature>
<organism evidence="2 3">
    <name type="scientific">Punica granatum</name>
    <name type="common">Pomegranate</name>
    <dbReference type="NCBI Taxonomy" id="22663"/>
    <lineage>
        <taxon>Eukaryota</taxon>
        <taxon>Viridiplantae</taxon>
        <taxon>Streptophyta</taxon>
        <taxon>Embryophyta</taxon>
        <taxon>Tracheophyta</taxon>
        <taxon>Spermatophyta</taxon>
        <taxon>Magnoliopsida</taxon>
        <taxon>eudicotyledons</taxon>
        <taxon>Gunneridae</taxon>
        <taxon>Pentapetalae</taxon>
        <taxon>rosids</taxon>
        <taxon>malvids</taxon>
        <taxon>Myrtales</taxon>
        <taxon>Lythraceae</taxon>
        <taxon>Punica</taxon>
    </lineage>
</organism>
<reference evidence="3" key="1">
    <citation type="journal article" date="2017" name="Plant J.">
        <title>The pomegranate (Punica granatum L.) genome and the genomics of punicalagin biosynthesis.</title>
        <authorList>
            <person name="Qin G."/>
            <person name="Xu C."/>
            <person name="Ming R."/>
            <person name="Tang H."/>
            <person name="Guyot R."/>
            <person name="Kramer E.M."/>
            <person name="Hu Y."/>
            <person name="Yi X."/>
            <person name="Qi Y."/>
            <person name="Xu X."/>
            <person name="Gao Z."/>
            <person name="Pan H."/>
            <person name="Jian J."/>
            <person name="Tian Y."/>
            <person name="Yue Z."/>
            <person name="Xu Y."/>
        </authorList>
    </citation>
    <scope>NUCLEOTIDE SEQUENCE [LARGE SCALE GENOMIC DNA]</scope>
    <source>
        <strain evidence="3">cv. Dabenzi</strain>
    </source>
</reference>
<gene>
    <name evidence="2" type="ORF">CDL15_Pgr018835</name>
</gene>
<feature type="compositionally biased region" description="Pro residues" evidence="1">
    <location>
        <begin position="52"/>
        <end position="64"/>
    </location>
</feature>
<proteinExistence type="predicted"/>
<protein>
    <submittedName>
        <fullName evidence="2">Uncharacterized protein</fullName>
    </submittedName>
</protein>
<sequence length="187" mass="20875">MKSLYSFQHLRVDQVFRRPLHNFPNPPATMPPPCRPPRSAFASSASPHVSFPSPPAIRSPPRRPLSPSLSPQIQMSQFNSALSPSVPNAPSRINPASSMIPGQECVTRETLLASSRVTRSMMKKIGSSFQESYAQSIKHISTDWRDPIGKQLRKIRSSVSNWNGNNIRSSLSNWNGNFLYMIVFSVI</sequence>
<evidence type="ECO:0000313" key="2">
    <source>
        <dbReference type="EMBL" id="OWM64263.1"/>
    </source>
</evidence>